<keyword evidence="1" id="KW-1133">Transmembrane helix</keyword>
<evidence type="ECO:0008006" key="4">
    <source>
        <dbReference type="Google" id="ProtNLM"/>
    </source>
</evidence>
<name>A0A1M6KZB5_9CLOT</name>
<dbReference type="RefSeq" id="WP_072902101.1">
    <property type="nucleotide sequence ID" value="NZ_FRAD01000005.1"/>
</dbReference>
<keyword evidence="1" id="KW-0812">Transmembrane</keyword>
<keyword evidence="1" id="KW-0472">Membrane</keyword>
<dbReference type="OrthoDB" id="1956009at2"/>
<proteinExistence type="predicted"/>
<dbReference type="EMBL" id="FRAD01000005">
    <property type="protein sequence ID" value="SHJ64335.1"/>
    <property type="molecule type" value="Genomic_DNA"/>
</dbReference>
<evidence type="ECO:0000313" key="2">
    <source>
        <dbReference type="EMBL" id="SHJ64335.1"/>
    </source>
</evidence>
<organism evidence="2 3">
    <name type="scientific">Hathewaya proteolytica DSM 3090</name>
    <dbReference type="NCBI Taxonomy" id="1121331"/>
    <lineage>
        <taxon>Bacteria</taxon>
        <taxon>Bacillati</taxon>
        <taxon>Bacillota</taxon>
        <taxon>Clostridia</taxon>
        <taxon>Eubacteriales</taxon>
        <taxon>Clostridiaceae</taxon>
        <taxon>Hathewaya</taxon>
    </lineage>
</organism>
<sequence length="176" mass="20370">MKIITLFLMVALIVCFPFPIKISLQFKNNKFLTYIYGIKLPFSKKKTKKNLNNKSTSLDGALLKKIMYIYNLINHIFSNRKVAGTINTEIKYGVEDAFYTAVMYPTLTLFVDIIAKFFLKFLDREKSKVSIKPIYGKNLFEFSITGIIYISIGKIIRITHYILKNKIRGEKNVSSN</sequence>
<evidence type="ECO:0000256" key="1">
    <source>
        <dbReference type="SAM" id="Phobius"/>
    </source>
</evidence>
<dbReference type="Proteomes" id="UP000183952">
    <property type="component" value="Unassembled WGS sequence"/>
</dbReference>
<accession>A0A1M6KZB5</accession>
<reference evidence="2 3" key="1">
    <citation type="submission" date="2016-11" db="EMBL/GenBank/DDBJ databases">
        <authorList>
            <person name="Jaros S."/>
            <person name="Januszkiewicz K."/>
            <person name="Wedrychowicz H."/>
        </authorList>
    </citation>
    <scope>NUCLEOTIDE SEQUENCE [LARGE SCALE GENOMIC DNA]</scope>
    <source>
        <strain evidence="2 3">DSM 3090</strain>
    </source>
</reference>
<feature type="transmembrane region" description="Helical" evidence="1">
    <location>
        <begin position="139"/>
        <end position="163"/>
    </location>
</feature>
<evidence type="ECO:0000313" key="3">
    <source>
        <dbReference type="Proteomes" id="UP000183952"/>
    </source>
</evidence>
<gene>
    <name evidence="2" type="ORF">SAMN02745248_00565</name>
</gene>
<dbReference type="STRING" id="1121331.SAMN02745248_00565"/>
<feature type="transmembrane region" description="Helical" evidence="1">
    <location>
        <begin position="97"/>
        <end position="119"/>
    </location>
</feature>
<dbReference type="AlphaFoldDB" id="A0A1M6KZB5"/>
<protein>
    <recommendedName>
        <fullName evidence="4">DUF2953 domain-containing protein</fullName>
    </recommendedName>
</protein>
<keyword evidence="3" id="KW-1185">Reference proteome</keyword>